<dbReference type="InterPro" id="IPR050905">
    <property type="entry name" value="Plant_NBS-LRR"/>
</dbReference>
<evidence type="ECO:0000313" key="8">
    <source>
        <dbReference type="EMBL" id="TYH51995.1"/>
    </source>
</evidence>
<dbReference type="SUPFAM" id="SSF52540">
    <property type="entry name" value="P-loop containing nucleoside triphosphate hydrolases"/>
    <property type="match status" value="1"/>
</dbReference>
<dbReference type="GO" id="GO:0043531">
    <property type="term" value="F:ADP binding"/>
    <property type="evidence" value="ECO:0007669"/>
    <property type="project" value="InterPro"/>
</dbReference>
<dbReference type="SUPFAM" id="SSF52047">
    <property type="entry name" value="RNI-like"/>
    <property type="match status" value="4"/>
</dbReference>
<dbReference type="InterPro" id="IPR002182">
    <property type="entry name" value="NB-ARC"/>
</dbReference>
<dbReference type="Gene3D" id="1.10.8.430">
    <property type="entry name" value="Helical domain of apoptotic protease-activating factors"/>
    <property type="match status" value="1"/>
</dbReference>
<dbReference type="Gene3D" id="3.80.10.10">
    <property type="entry name" value="Ribonuclease Inhibitor"/>
    <property type="match status" value="8"/>
</dbReference>
<dbReference type="InterPro" id="IPR057135">
    <property type="entry name" value="At4g27190-like_LRR"/>
</dbReference>
<sequence length="2806" mass="318940">MEFVIGIVSSIFTKAAEYTISPIINHVKYLSNHQQNVETLKDQAEKLKDARDRVQHSVDAAQRNGEEIERDVNNWMSAVDRKIPEQVEKVTQDEEKAKKKCFIGLCPNFWTRYKHSLKAAAEAKAVAELLEQGKFDGISHPVPLQSITVPPGKGYEEFDSRTLVLNEIMGALKDDSVSVIGVHGMGGIGKTTLVKEIARKVKDRLFDSVVIATVTQTIDIEKIQNRIAELLELKFEEQSTDVKALRLRERLKKEKRVLVVLDDIWGKVDLEEVGIPLGDEHKGCKLLLTSRELNVLSNGMDAQKHFSIRLLNEKEAWDLFKKKAGGCVESCDLKPTAMEVAKKCAGLPIAIATVAGTLRNKRLFEWKNALRELERPSSSNFTGITAAYSAIEWSFNYLESEEVKLTFLLCCVIGHNGLVEKLMRYTVGLGLFGGVNTVEEARNNVLTVVANLKASSLLLDSYDDDHFDIHDVVWDTALAIASRDYHMLVLRDHVPMEWSDKEKMNSWRRISLTCPPIIAELAKELECSGLSFFHMTHYGSLEIPPDFFKRIESLRVLDLPHKLSFTYLPESIIHLPGSIIHLINLRMLCLGGWRVEDITIIGELKNLEILDLAFSRIKELPKKIAQLTRLRLLDLSWCRALKIIPPNVLSSLSKLEELYMEGSFAEWENEGVVGNERRNARLDELNNLSRLTTLHVNIPDVQMIPKHGFIETLDRYKILVGDYNEFEWYSKYECSRTLKLKIYTNISSNNGMKMLLKRSEDLYLDLKGHEGIKSVLAELNNGEEFSNLKRVDVVIRMGEYSTSSEPVPLFNKQTSLWISNLRRLIINGCGNLEHLLSPSVARRLEQLQCFEIEDCMCLREIIFTKEIVEEEEREDVICFPQLNSLHIKGIPDLIFFCSGNFNIEFPLLKELEIEDCPKLKEFISKSSSESGMHTLFNEKVAVPSLETMTISELSNVKMIFHTDLPPNSFQHLRELSVSGCEILKNLFPASIAKHLLQLEDLSISDCGVEEIVSEGKGVEDQPVRFEFPKVSSLEVTSLKELKCFYKGQHTIVWPMLKKLTADGSALLMIMGLENVRIQERKGNGEAVLVVEEVIPNLEQLELRHLSDEGQFPLNFFHHVKVLKVNGGFGDGFPIFPFLRKICNPESLDLEYFSFRDGLPCKGDVCKGDVGTPSRIKELNLYNLRNLQRMWRKDSELGHILSNLQTLRVMFCHDLVNIGASSLSFKNLTTLKVSNCAMMTNLATPLIVESLVQLTTMEVSNCTKMTEIVAHEGDYRQTIVVGKLKCLKLSELQSLTSFCRGSYTFNFPYLEEVVVAVCPKLKIFSEGVLNTPQLQSVKLDSFDMKGCGAGDLNTTLQLLNIKKGQYGRNDHLTISNIFPESIEIWKKNPRAILELKNLSQMMFYRCSSLKYIFTLSMLLSLKQLERIDVQECNTMEQVIREDEEEATTHEFTFTRLFYVKLESCFNLTNFYLGSRALEFPKLSDIRIVWCPKMTAFSSSISRESEKVIGEQGVGDNTTTLFCHKDIMWHNQTNYWISNLRSLIIKGRCKFEHLLPPSVARSMVQLQRFDIADCMCLREMIFTEEIKVEEEERKDVICFPQLNSLRIGNLPNLIFFCSGNYNIEFPLLKELEIKGCPRLKAFISQTSNQSGTQALFNEKVVVPSLETMTIFQLSNVKMIFQNDLPSDSFQNLRKLSVSGCESLKILFPASIVKHLLQLEDLSIIKCGVEEIVSEGEGVEEQPMRLEFPKVSSLVVEDLKELKCPYKGQHTILWPMLKTLRTNCSALLMIMALEDVRLKQERKGNGEAAMLIEEIIPNLEQLRLRDLVGDVDQFPPNLFPHIKVLKGHHGGSPFIFFFLRRFYNLKSLEFDNFDFKHVVPCKGDVGTPSPIKNLQLTSSKNLKHIWKKDSELGHILSNLQTLTIKNCDDLINLGASSVSFQNLTTLEVSCCKMMTNLVTPLVFEKMVQLITMRVSDCTKITEIVANEGDYHQTIVVRNLKCLQLSNLESLTSFCPGSYTFNFLCLEEVVVEECPKLKIFSEGVLSTPQLQSVKQDSLNMNRCRAGDLNTIIQQLYMEKVGCHGLGDLTISDTFPELIEIWQKSPRAVLELTYLGKINFYKCSSLKYIFTSSMLLSLKQLWWIEVKECNTMEQVIREDEEEATAHEFTFPELSFVEIKACSNLTNFYLGSRALEFPNLSELAIAGCPKMTGFSSLISRKSDKVIGEQGVEDNTTTLFCDKVVIPNLKHLTLSSINIHEIWHHPSSLSLKHLRVEGCHNLKYLFPSFLLKDLVLLRRLKIKDCNVMEQVIFTDGLGAEDQWRNHTIFSKLKLLSLGDLPKLTNFCFQNYSEFPCLKKLTLKKCPLLKTFISKSVCGDEPQIHQPTQTNDSAVLNEKVVFPRLEKLRIQNCDSLEEIIELQGLIANESQSTSATPSTMAETVTTKFVFPHVTHLGLGKLPRLKSFFSRMHTSQWLSLKQMDVIECPKAQIFGEIQISNQQPLFCVNEDTFPVLEDLTLKTSDMMKGICDGQLSLQCFPNLKLLNLQFFPETSTTLPYSFIRSLPKLQKLVINNASISDLVWSEGLGHKERHTSAFSQLKELSLSELPELTLKTLFEGLINEERHTSACYQLEALRLSQLPELTLKTLEPFLLSFKNLLSMEVSRCHGFINLMACATAKSLTLLESLSIDDCEMIQEIIACEGEEIQGNIVFPKLKYLELSCLPSLASFSLAHHLLEFPVLQMVKVKKCPKMKNFCQGELSTPRLEQAHLTGDEDGELQWEGDLNTTIKHMFDEMNVQNSQAAEVTDQLLQMK</sequence>
<dbReference type="GO" id="GO:0005524">
    <property type="term" value="F:ATP binding"/>
    <property type="evidence" value="ECO:0007669"/>
    <property type="project" value="UniProtKB-KW"/>
</dbReference>
<protein>
    <recommendedName>
        <fullName evidence="7">AAA+ ATPase domain-containing protein</fullName>
    </recommendedName>
</protein>
<feature type="coiled-coil region" evidence="6">
    <location>
        <begin position="30"/>
        <end position="64"/>
    </location>
</feature>
<keyword evidence="5" id="KW-0067">ATP-binding</keyword>
<reference evidence="8 9" key="1">
    <citation type="submission" date="2019-07" db="EMBL/GenBank/DDBJ databases">
        <title>WGS assembly of Gossypium tomentosum.</title>
        <authorList>
            <person name="Chen Z.J."/>
            <person name="Sreedasyam A."/>
            <person name="Ando A."/>
            <person name="Song Q."/>
            <person name="De L."/>
            <person name="Hulse-Kemp A."/>
            <person name="Ding M."/>
            <person name="Ye W."/>
            <person name="Kirkbride R."/>
            <person name="Jenkins J."/>
            <person name="Plott C."/>
            <person name="Lovell J."/>
            <person name="Lin Y.-M."/>
            <person name="Vaughn R."/>
            <person name="Liu B."/>
            <person name="Li W."/>
            <person name="Simpson S."/>
            <person name="Scheffler B."/>
            <person name="Saski C."/>
            <person name="Grover C."/>
            <person name="Hu G."/>
            <person name="Conover J."/>
            <person name="Carlson J."/>
            <person name="Shu S."/>
            <person name="Boston L."/>
            <person name="Williams M."/>
            <person name="Peterson D."/>
            <person name="Mcgee K."/>
            <person name="Jones D."/>
            <person name="Wendel J."/>
            <person name="Stelly D."/>
            <person name="Grimwood J."/>
            <person name="Schmutz J."/>
        </authorList>
    </citation>
    <scope>NUCLEOTIDE SEQUENCE [LARGE SCALE GENOMIC DNA]</scope>
    <source>
        <strain evidence="8">7179.01</strain>
    </source>
</reference>
<dbReference type="EMBL" id="CM017632">
    <property type="protein sequence ID" value="TYH51995.1"/>
    <property type="molecule type" value="Genomic_DNA"/>
</dbReference>
<feature type="domain" description="AAA+ ATPase" evidence="7">
    <location>
        <begin position="176"/>
        <end position="316"/>
    </location>
</feature>
<accession>A0A5D2JC10</accession>
<keyword evidence="6" id="KW-0175">Coiled coil</keyword>
<dbReference type="Gene3D" id="3.40.50.300">
    <property type="entry name" value="P-loop containing nucleotide triphosphate hydrolases"/>
    <property type="match status" value="1"/>
</dbReference>
<keyword evidence="4" id="KW-0611">Plant defense</keyword>
<keyword evidence="9" id="KW-1185">Reference proteome</keyword>
<dbReference type="PANTHER" id="PTHR33463:SF197">
    <property type="entry name" value="DOMAIN-CONTAINING DISEASE RESISTANCE PROTEIN, PUTATIVE-RELATED"/>
    <property type="match status" value="1"/>
</dbReference>
<dbReference type="SUPFAM" id="SSF52058">
    <property type="entry name" value="L domain-like"/>
    <property type="match status" value="2"/>
</dbReference>
<dbReference type="Pfam" id="PF23598">
    <property type="entry name" value="LRR_14"/>
    <property type="match status" value="1"/>
</dbReference>
<gene>
    <name evidence="8" type="ORF">ES332_D10G320200v1</name>
</gene>
<evidence type="ECO:0000256" key="3">
    <source>
        <dbReference type="ARBA" id="ARBA00022741"/>
    </source>
</evidence>
<evidence type="ECO:0000259" key="7">
    <source>
        <dbReference type="SMART" id="SM00382"/>
    </source>
</evidence>
<name>A0A5D2JC10_GOSTO</name>
<dbReference type="FunFam" id="3.40.50.300:FF:001091">
    <property type="entry name" value="Probable disease resistance protein At1g61300"/>
    <property type="match status" value="1"/>
</dbReference>
<evidence type="ECO:0000256" key="1">
    <source>
        <dbReference type="ARBA" id="ARBA00008894"/>
    </source>
</evidence>
<dbReference type="InterPro" id="IPR042197">
    <property type="entry name" value="Apaf_helical"/>
</dbReference>
<comment type="similarity">
    <text evidence="1">Belongs to the disease resistance NB-LRR family.</text>
</comment>
<keyword evidence="3" id="KW-0547">Nucleotide-binding</keyword>
<dbReference type="PANTHER" id="PTHR33463">
    <property type="entry name" value="NB-ARC DOMAIN-CONTAINING PROTEIN-RELATED"/>
    <property type="match status" value="1"/>
</dbReference>
<evidence type="ECO:0000256" key="6">
    <source>
        <dbReference type="SAM" id="Coils"/>
    </source>
</evidence>
<dbReference type="SMART" id="SM00382">
    <property type="entry name" value="AAA"/>
    <property type="match status" value="1"/>
</dbReference>
<evidence type="ECO:0000256" key="4">
    <source>
        <dbReference type="ARBA" id="ARBA00022821"/>
    </source>
</evidence>
<evidence type="ECO:0000256" key="2">
    <source>
        <dbReference type="ARBA" id="ARBA00022737"/>
    </source>
</evidence>
<dbReference type="EMBL" id="CM017632">
    <property type="protein sequence ID" value="TYH51996.1"/>
    <property type="molecule type" value="Genomic_DNA"/>
</dbReference>
<evidence type="ECO:0000256" key="5">
    <source>
        <dbReference type="ARBA" id="ARBA00022840"/>
    </source>
</evidence>
<dbReference type="InterPro" id="IPR055414">
    <property type="entry name" value="LRR_R13L4/SHOC2-like"/>
</dbReference>
<dbReference type="GO" id="GO:0006952">
    <property type="term" value="P:defense response"/>
    <property type="evidence" value="ECO:0007669"/>
    <property type="project" value="UniProtKB-KW"/>
</dbReference>
<dbReference type="InterPro" id="IPR027417">
    <property type="entry name" value="P-loop_NTPase"/>
</dbReference>
<keyword evidence="2" id="KW-0677">Repeat</keyword>
<dbReference type="Proteomes" id="UP000322667">
    <property type="component" value="Chromosome D10"/>
</dbReference>
<dbReference type="Pfam" id="PF23247">
    <property type="entry name" value="LRR_RPS2"/>
    <property type="match status" value="10"/>
</dbReference>
<dbReference type="Pfam" id="PF00931">
    <property type="entry name" value="NB-ARC"/>
    <property type="match status" value="1"/>
</dbReference>
<dbReference type="InterPro" id="IPR032675">
    <property type="entry name" value="LRR_dom_sf"/>
</dbReference>
<dbReference type="PRINTS" id="PR00364">
    <property type="entry name" value="DISEASERSIST"/>
</dbReference>
<evidence type="ECO:0000313" key="9">
    <source>
        <dbReference type="Proteomes" id="UP000322667"/>
    </source>
</evidence>
<organism evidence="8 9">
    <name type="scientific">Gossypium tomentosum</name>
    <name type="common">Hawaiian cotton</name>
    <name type="synonym">Gossypium sandvicense</name>
    <dbReference type="NCBI Taxonomy" id="34277"/>
    <lineage>
        <taxon>Eukaryota</taxon>
        <taxon>Viridiplantae</taxon>
        <taxon>Streptophyta</taxon>
        <taxon>Embryophyta</taxon>
        <taxon>Tracheophyta</taxon>
        <taxon>Spermatophyta</taxon>
        <taxon>Magnoliopsida</taxon>
        <taxon>eudicotyledons</taxon>
        <taxon>Gunneridae</taxon>
        <taxon>Pentapetalae</taxon>
        <taxon>rosids</taxon>
        <taxon>malvids</taxon>
        <taxon>Malvales</taxon>
        <taxon>Malvaceae</taxon>
        <taxon>Malvoideae</taxon>
        <taxon>Gossypium</taxon>
    </lineage>
</organism>
<dbReference type="InterPro" id="IPR003593">
    <property type="entry name" value="AAA+_ATPase"/>
</dbReference>
<proteinExistence type="inferred from homology"/>